<keyword evidence="6" id="KW-1185">Reference proteome</keyword>
<evidence type="ECO:0000256" key="2">
    <source>
        <dbReference type="SAM" id="MobiDB-lite"/>
    </source>
</evidence>
<organism evidence="5 6">
    <name type="scientific">Sphingobacterium phlebotomi</name>
    <dbReference type="NCBI Taxonomy" id="2605433"/>
    <lineage>
        <taxon>Bacteria</taxon>
        <taxon>Pseudomonadati</taxon>
        <taxon>Bacteroidota</taxon>
        <taxon>Sphingobacteriia</taxon>
        <taxon>Sphingobacteriales</taxon>
        <taxon>Sphingobacteriaceae</taxon>
        <taxon>Sphingobacterium</taxon>
    </lineage>
</organism>
<proteinExistence type="inferred from homology"/>
<feature type="domain" description="CusB-like beta-barrel" evidence="4">
    <location>
        <begin position="210"/>
        <end position="284"/>
    </location>
</feature>
<dbReference type="EMBL" id="VTAV01000019">
    <property type="protein sequence ID" value="TYR32539.1"/>
    <property type="molecule type" value="Genomic_DNA"/>
</dbReference>
<dbReference type="Gene3D" id="2.40.420.20">
    <property type="match status" value="1"/>
</dbReference>
<evidence type="ECO:0000313" key="6">
    <source>
        <dbReference type="Proteomes" id="UP000322362"/>
    </source>
</evidence>
<dbReference type="AlphaFoldDB" id="A0A5D4GXE9"/>
<dbReference type="Pfam" id="PF25954">
    <property type="entry name" value="Beta-barrel_RND_2"/>
    <property type="match status" value="1"/>
</dbReference>
<evidence type="ECO:0000259" key="3">
    <source>
        <dbReference type="Pfam" id="PF25917"/>
    </source>
</evidence>
<reference evidence="5 6" key="1">
    <citation type="submission" date="2019-08" db="EMBL/GenBank/DDBJ databases">
        <title>Phlebobacter frassis gen. nov. sp. nov., a new member of family Sphingobacteriaceae isolated from sand fly rearing media.</title>
        <authorList>
            <person name="Kakumanu M.L."/>
            <person name="Marayati B.F."/>
            <person name="Wada-Katsumata A."/>
            <person name="Wasserberg G."/>
            <person name="Schal C."/>
            <person name="Apperson C.S."/>
            <person name="Ponnusamy L."/>
        </authorList>
    </citation>
    <scope>NUCLEOTIDE SEQUENCE [LARGE SCALE GENOMIC DNA]</scope>
    <source>
        <strain evidence="5 6">SSI9</strain>
    </source>
</reference>
<dbReference type="Gene3D" id="2.40.30.170">
    <property type="match status" value="1"/>
</dbReference>
<accession>A0A5D4GXE9</accession>
<comment type="similarity">
    <text evidence="1">Belongs to the membrane fusion protein (MFP) (TC 8.A.1) family.</text>
</comment>
<dbReference type="InterPro" id="IPR058625">
    <property type="entry name" value="MdtA-like_BSH"/>
</dbReference>
<dbReference type="Proteomes" id="UP000322362">
    <property type="component" value="Unassembled WGS sequence"/>
</dbReference>
<dbReference type="RefSeq" id="WP_148920843.1">
    <property type="nucleotide sequence ID" value="NZ_VTAV01000019.1"/>
</dbReference>
<dbReference type="Gene3D" id="1.10.287.470">
    <property type="entry name" value="Helix hairpin bin"/>
    <property type="match status" value="1"/>
</dbReference>
<name>A0A5D4GXE9_9SPHI</name>
<feature type="region of interest" description="Disordered" evidence="2">
    <location>
        <begin position="376"/>
        <end position="404"/>
    </location>
</feature>
<comment type="caution">
    <text evidence="5">The sequence shown here is derived from an EMBL/GenBank/DDBJ whole genome shotgun (WGS) entry which is preliminary data.</text>
</comment>
<dbReference type="Pfam" id="PF25917">
    <property type="entry name" value="BSH_RND"/>
    <property type="match status" value="1"/>
</dbReference>
<dbReference type="PANTHER" id="PTHR30469:SF33">
    <property type="entry name" value="SLR1207 PROTEIN"/>
    <property type="match status" value="1"/>
</dbReference>
<sequence length="404" mass="44272">MKRYKMIALLAAVIAAGILGYKLFVGATKSNMQADFIQVSEGTLQLQVTATGVLQPIELVEVGTQVSGIVNKVHVDYNTPVKKGQLLAELDRKNLEQKLSLAESQYNDAKTALYYQKAIYARNKMLFDDELISLAEFQEVEFSYKNAVSTVAQRLADVNTEKTNLGFANVYSPIDGVVLSREISEGQTVAATFNTPVLFTIARDLKQMQVEANVDEADIGAVQVGQTIAFTVDAHADEIFSGRVAQVRLNASINSNVVTYTCILDADNSSGLLMPGMTATISILTKEHGGILLVENKSFSFVPDLAMLDRYIKDKYNKKSDIEKLPTVDGKNERIVWVAEKGTILPKKVKIGISDGVRTEILTGLKPGTSIMTALYDSKKTDDKEQPGKAQKNTTEETQARTNK</sequence>
<evidence type="ECO:0000313" key="5">
    <source>
        <dbReference type="EMBL" id="TYR32539.1"/>
    </source>
</evidence>
<protein>
    <submittedName>
        <fullName evidence="5">Efflux RND transporter periplasmic adaptor subunit</fullName>
    </submittedName>
</protein>
<dbReference type="Gene3D" id="2.40.50.100">
    <property type="match status" value="1"/>
</dbReference>
<feature type="compositionally biased region" description="Basic and acidic residues" evidence="2">
    <location>
        <begin position="377"/>
        <end position="387"/>
    </location>
</feature>
<dbReference type="GO" id="GO:0015562">
    <property type="term" value="F:efflux transmembrane transporter activity"/>
    <property type="evidence" value="ECO:0007669"/>
    <property type="project" value="TreeGrafter"/>
</dbReference>
<feature type="domain" description="Multidrug resistance protein MdtA-like barrel-sandwich hybrid" evidence="3">
    <location>
        <begin position="59"/>
        <end position="198"/>
    </location>
</feature>
<gene>
    <name evidence="5" type="ORF">FXV77_19090</name>
</gene>
<feature type="compositionally biased region" description="Basic and acidic residues" evidence="2">
    <location>
        <begin position="394"/>
        <end position="404"/>
    </location>
</feature>
<evidence type="ECO:0000256" key="1">
    <source>
        <dbReference type="ARBA" id="ARBA00009477"/>
    </source>
</evidence>
<dbReference type="NCBIfam" id="TIGR01730">
    <property type="entry name" value="RND_mfp"/>
    <property type="match status" value="1"/>
</dbReference>
<dbReference type="SUPFAM" id="SSF111369">
    <property type="entry name" value="HlyD-like secretion proteins"/>
    <property type="match status" value="1"/>
</dbReference>
<dbReference type="InterPro" id="IPR058792">
    <property type="entry name" value="Beta-barrel_RND_2"/>
</dbReference>
<dbReference type="GO" id="GO:1990281">
    <property type="term" value="C:efflux pump complex"/>
    <property type="evidence" value="ECO:0007669"/>
    <property type="project" value="TreeGrafter"/>
</dbReference>
<evidence type="ECO:0000259" key="4">
    <source>
        <dbReference type="Pfam" id="PF25954"/>
    </source>
</evidence>
<dbReference type="PANTHER" id="PTHR30469">
    <property type="entry name" value="MULTIDRUG RESISTANCE PROTEIN MDTA"/>
    <property type="match status" value="1"/>
</dbReference>
<dbReference type="InterPro" id="IPR006143">
    <property type="entry name" value="RND_pump_MFP"/>
</dbReference>